<reference evidence="3" key="1">
    <citation type="submission" date="2016-11" db="UniProtKB">
        <authorList>
            <consortium name="WormBaseParasite"/>
        </authorList>
    </citation>
    <scope>IDENTIFICATION</scope>
</reference>
<sequence length="411" mass="46485">MKIYKELNRSKLGYNNKLKGKAIKNISDKYNIGQWIQQNLNKKNNFNSNLKPKFENLGHLQKLNQEFMYNSSNSQPINNTAESSTVTKIKNFPATSEPSVNKPPNLDLSLALPNVETQSDETNQNVTGRNIQEINLNKQPRSEHSESERGHQNRGKGKGKEIINEQVPTFDLNKQATLEIEKGAGPSTALPRGLDSSAVGEEVPNIPRQTQQQSYPLSYLQQFIKTNYPQQRPFYEFGHRPTYQLPTSIFQQRPPFSSQNIFQQRPRTLEEIQQGNNGIVAQVIRQPPNITSQVHSLNTAGSSSVRPQKNHLLNTTLPLPYAFNANLQSRSPLNPTFRNHPLQSFLSERKRLNTGIYGSLFGQNTNIQRPTQRPRIEQFRQQLQQQSSQGSNSNSGNSANDINSNRGNGNN</sequence>
<dbReference type="Proteomes" id="UP000095281">
    <property type="component" value="Unplaced"/>
</dbReference>
<feature type="compositionally biased region" description="Low complexity" evidence="1">
    <location>
        <begin position="381"/>
        <end position="411"/>
    </location>
</feature>
<keyword evidence="2" id="KW-1185">Reference proteome</keyword>
<accession>A0A1I8BJT4</accession>
<feature type="compositionally biased region" description="Basic and acidic residues" evidence="1">
    <location>
        <begin position="140"/>
        <end position="151"/>
    </location>
</feature>
<evidence type="ECO:0000313" key="3">
    <source>
        <dbReference type="WBParaSite" id="MhA1_Contig2622.frz3.gene6"/>
    </source>
</evidence>
<feature type="region of interest" description="Disordered" evidence="1">
    <location>
        <begin position="376"/>
        <end position="411"/>
    </location>
</feature>
<feature type="compositionally biased region" description="Polar residues" evidence="1">
    <location>
        <begin position="115"/>
        <end position="139"/>
    </location>
</feature>
<proteinExistence type="predicted"/>
<protein>
    <submittedName>
        <fullName evidence="3">Uncharacterized protein</fullName>
    </submittedName>
</protein>
<dbReference type="WBParaSite" id="MhA1_Contig2622.frz3.gene6">
    <property type="protein sequence ID" value="MhA1_Contig2622.frz3.gene6"/>
    <property type="gene ID" value="MhA1_Contig2622.frz3.gene6"/>
</dbReference>
<feature type="region of interest" description="Disordered" evidence="1">
    <location>
        <begin position="115"/>
        <end position="161"/>
    </location>
</feature>
<evidence type="ECO:0000313" key="2">
    <source>
        <dbReference type="Proteomes" id="UP000095281"/>
    </source>
</evidence>
<name>A0A1I8BJT4_MELHA</name>
<dbReference type="AlphaFoldDB" id="A0A1I8BJT4"/>
<evidence type="ECO:0000256" key="1">
    <source>
        <dbReference type="SAM" id="MobiDB-lite"/>
    </source>
</evidence>
<organism evidence="2 3">
    <name type="scientific">Meloidogyne hapla</name>
    <name type="common">Root-knot nematode worm</name>
    <dbReference type="NCBI Taxonomy" id="6305"/>
    <lineage>
        <taxon>Eukaryota</taxon>
        <taxon>Metazoa</taxon>
        <taxon>Ecdysozoa</taxon>
        <taxon>Nematoda</taxon>
        <taxon>Chromadorea</taxon>
        <taxon>Rhabditida</taxon>
        <taxon>Tylenchina</taxon>
        <taxon>Tylenchomorpha</taxon>
        <taxon>Tylenchoidea</taxon>
        <taxon>Meloidogynidae</taxon>
        <taxon>Meloidogyninae</taxon>
        <taxon>Meloidogyne</taxon>
    </lineage>
</organism>
<feature type="region of interest" description="Disordered" evidence="1">
    <location>
        <begin position="182"/>
        <end position="213"/>
    </location>
</feature>